<dbReference type="STRING" id="179408.Osc7112_0561"/>
<dbReference type="OrthoDB" id="573320at2"/>
<dbReference type="HOGENOM" id="CLU_195868_0_0_3"/>
<proteinExistence type="predicted"/>
<dbReference type="AlphaFoldDB" id="K9VBC6"/>
<dbReference type="EMBL" id="CP003614">
    <property type="protein sequence ID" value="AFZ05156.1"/>
    <property type="molecule type" value="Genomic_DNA"/>
</dbReference>
<organism evidence="1 2">
    <name type="scientific">Phormidium nigroviride PCC 7112</name>
    <dbReference type="NCBI Taxonomy" id="179408"/>
    <lineage>
        <taxon>Bacteria</taxon>
        <taxon>Bacillati</taxon>
        <taxon>Cyanobacteriota</taxon>
        <taxon>Cyanophyceae</taxon>
        <taxon>Oscillatoriophycideae</taxon>
        <taxon>Oscillatoriales</taxon>
        <taxon>Oscillatoriaceae</taxon>
        <taxon>Phormidium</taxon>
    </lineage>
</organism>
<gene>
    <name evidence="1" type="ORF">Osc7112_0561</name>
</gene>
<evidence type="ECO:0000313" key="2">
    <source>
        <dbReference type="Proteomes" id="UP000010478"/>
    </source>
</evidence>
<dbReference type="eggNOG" id="COG2442">
    <property type="taxonomic scope" value="Bacteria"/>
</dbReference>
<dbReference type="RefSeq" id="WP_015174488.1">
    <property type="nucleotide sequence ID" value="NC_019729.1"/>
</dbReference>
<dbReference type="Proteomes" id="UP000010478">
    <property type="component" value="Chromosome"/>
</dbReference>
<dbReference type="PATRIC" id="fig|179408.3.peg.703"/>
<sequence>MKAFEVTGTIDEKGQLILDRPLTLDTPGPVRIIVLLPEPTDEGEDDPDDTPVAEIKASLKRALQEAKTGQRIPLSQMWEGIDVE</sequence>
<name>K9VBC6_9CYAN</name>
<protein>
    <submittedName>
        <fullName evidence="1">Uncharacterized protein</fullName>
    </submittedName>
</protein>
<accession>K9VBC6</accession>
<dbReference type="KEGG" id="oni:Osc7112_0561"/>
<evidence type="ECO:0000313" key="1">
    <source>
        <dbReference type="EMBL" id="AFZ05156.1"/>
    </source>
</evidence>
<keyword evidence="2" id="KW-1185">Reference proteome</keyword>
<reference evidence="1 2" key="1">
    <citation type="submission" date="2012-05" db="EMBL/GenBank/DDBJ databases">
        <title>Finished chromosome of genome of Oscillatoria sp. PCC 7112.</title>
        <authorList>
            <consortium name="US DOE Joint Genome Institute"/>
            <person name="Gugger M."/>
            <person name="Coursin T."/>
            <person name="Rippka R."/>
            <person name="Tandeau De Marsac N."/>
            <person name="Huntemann M."/>
            <person name="Wei C.-L."/>
            <person name="Han J."/>
            <person name="Detter J.C."/>
            <person name="Han C."/>
            <person name="Tapia R."/>
            <person name="Davenport K."/>
            <person name="Daligault H."/>
            <person name="Erkkila T."/>
            <person name="Gu W."/>
            <person name="Munk A.C.C."/>
            <person name="Teshima H."/>
            <person name="Xu Y."/>
            <person name="Chain P."/>
            <person name="Chen A."/>
            <person name="Krypides N."/>
            <person name="Mavromatis K."/>
            <person name="Markowitz V."/>
            <person name="Szeto E."/>
            <person name="Ivanova N."/>
            <person name="Mikhailova N."/>
            <person name="Ovchinnikova G."/>
            <person name="Pagani I."/>
            <person name="Pati A."/>
            <person name="Goodwin L."/>
            <person name="Peters L."/>
            <person name="Pitluck S."/>
            <person name="Woyke T."/>
            <person name="Kerfeld C."/>
        </authorList>
    </citation>
    <scope>NUCLEOTIDE SEQUENCE [LARGE SCALE GENOMIC DNA]</scope>
    <source>
        <strain evidence="1 2">PCC 7112</strain>
    </source>
</reference>